<dbReference type="SMART" id="SM00184">
    <property type="entry name" value="RING"/>
    <property type="match status" value="1"/>
</dbReference>
<keyword evidence="2 4" id="KW-0863">Zinc-finger</keyword>
<dbReference type="GeneID" id="98171288"/>
<dbReference type="RefSeq" id="XP_070912066.1">
    <property type="nucleotide sequence ID" value="XM_071055965.1"/>
</dbReference>
<dbReference type="InterPro" id="IPR001841">
    <property type="entry name" value="Znf_RING"/>
</dbReference>
<dbReference type="PROSITE" id="PS50178">
    <property type="entry name" value="ZF_FYVE"/>
    <property type="match status" value="1"/>
</dbReference>
<dbReference type="SUPFAM" id="SSF57903">
    <property type="entry name" value="FYVE/PHD zinc finger"/>
    <property type="match status" value="1"/>
</dbReference>
<comment type="caution">
    <text evidence="8">The sequence shown here is derived from an EMBL/GenBank/DDBJ whole genome shotgun (WGS) entry which is preliminary data.</text>
</comment>
<evidence type="ECO:0000259" key="7">
    <source>
        <dbReference type="PROSITE" id="PS50178"/>
    </source>
</evidence>
<dbReference type="PANTHER" id="PTHR23164">
    <property type="entry name" value="EARLY ENDOSOME ANTIGEN 1"/>
    <property type="match status" value="1"/>
</dbReference>
<feature type="region of interest" description="Disordered" evidence="5">
    <location>
        <begin position="72"/>
        <end position="253"/>
    </location>
</feature>
<name>A0ABQ0FXW4_9PEZI</name>
<feature type="region of interest" description="Disordered" evidence="5">
    <location>
        <begin position="389"/>
        <end position="416"/>
    </location>
</feature>
<evidence type="ECO:0000313" key="9">
    <source>
        <dbReference type="Proteomes" id="UP001628179"/>
    </source>
</evidence>
<dbReference type="EMBL" id="BAAFSV010000001">
    <property type="protein sequence ID" value="GAB1310333.1"/>
    <property type="molecule type" value="Genomic_DNA"/>
</dbReference>
<dbReference type="PROSITE" id="PS50089">
    <property type="entry name" value="ZF_RING_2"/>
    <property type="match status" value="1"/>
</dbReference>
<feature type="compositionally biased region" description="Low complexity" evidence="5">
    <location>
        <begin position="212"/>
        <end position="244"/>
    </location>
</feature>
<feature type="region of interest" description="Disordered" evidence="5">
    <location>
        <begin position="537"/>
        <end position="557"/>
    </location>
</feature>
<dbReference type="CDD" id="cd16489">
    <property type="entry name" value="mRING-CH-C4HC2H_ZNRF"/>
    <property type="match status" value="1"/>
</dbReference>
<dbReference type="InterPro" id="IPR011011">
    <property type="entry name" value="Znf_FYVE_PHD"/>
</dbReference>
<feature type="region of interest" description="Disordered" evidence="5">
    <location>
        <begin position="1"/>
        <end position="36"/>
    </location>
</feature>
<protein>
    <submittedName>
        <fullName evidence="8">E3 ubiquitin-protein ligase ZNRF2</fullName>
    </submittedName>
</protein>
<feature type="compositionally biased region" description="Low complexity" evidence="5">
    <location>
        <begin position="462"/>
        <end position="482"/>
    </location>
</feature>
<evidence type="ECO:0000313" key="8">
    <source>
        <dbReference type="EMBL" id="GAB1310333.1"/>
    </source>
</evidence>
<feature type="compositionally biased region" description="Basic and acidic residues" evidence="5">
    <location>
        <begin position="140"/>
        <end position="151"/>
    </location>
</feature>
<dbReference type="InterPro" id="IPR017455">
    <property type="entry name" value="Znf_FYVE-rel"/>
</dbReference>
<feature type="domain" description="FYVE-type" evidence="7">
    <location>
        <begin position="260"/>
        <end position="349"/>
    </location>
</feature>
<evidence type="ECO:0000259" key="6">
    <source>
        <dbReference type="PROSITE" id="PS50089"/>
    </source>
</evidence>
<evidence type="ECO:0000256" key="2">
    <source>
        <dbReference type="ARBA" id="ARBA00022771"/>
    </source>
</evidence>
<dbReference type="Gene3D" id="3.30.40.10">
    <property type="entry name" value="Zinc/RING finger domain, C3HC4 (zinc finger)"/>
    <property type="match status" value="2"/>
</dbReference>
<keyword evidence="9" id="KW-1185">Reference proteome</keyword>
<dbReference type="Proteomes" id="UP001628179">
    <property type="component" value="Unassembled WGS sequence"/>
</dbReference>
<gene>
    <name evidence="8" type="ORF">MFIFM68171_00543</name>
</gene>
<feature type="compositionally biased region" description="Gly residues" evidence="5">
    <location>
        <begin position="537"/>
        <end position="550"/>
    </location>
</feature>
<proteinExistence type="predicted"/>
<evidence type="ECO:0000256" key="4">
    <source>
        <dbReference type="PROSITE-ProRule" id="PRU00175"/>
    </source>
</evidence>
<feature type="domain" description="RING-type" evidence="6">
    <location>
        <begin position="581"/>
        <end position="623"/>
    </location>
</feature>
<dbReference type="InterPro" id="IPR013083">
    <property type="entry name" value="Znf_RING/FYVE/PHD"/>
</dbReference>
<dbReference type="Pfam" id="PF01363">
    <property type="entry name" value="FYVE"/>
    <property type="match status" value="1"/>
</dbReference>
<feature type="compositionally biased region" description="Polar residues" evidence="5">
    <location>
        <begin position="398"/>
        <end position="416"/>
    </location>
</feature>
<accession>A0ABQ0FXW4</accession>
<dbReference type="Pfam" id="PF13639">
    <property type="entry name" value="zf-RING_2"/>
    <property type="match status" value="1"/>
</dbReference>
<dbReference type="SUPFAM" id="SSF57850">
    <property type="entry name" value="RING/U-box"/>
    <property type="match status" value="1"/>
</dbReference>
<reference evidence="8 9" key="1">
    <citation type="submission" date="2024-09" db="EMBL/GenBank/DDBJ databases">
        <title>Itraconazole resistance in Madurella fahalii resulting from another homologue of gene encoding cytochrome P450 14-alpha sterol demethylase (CYP51).</title>
        <authorList>
            <person name="Yoshioka I."/>
            <person name="Fahal A.H."/>
            <person name="Kaneko S."/>
            <person name="Yaguchi T."/>
        </authorList>
    </citation>
    <scope>NUCLEOTIDE SEQUENCE [LARGE SCALE GENOMIC DNA]</scope>
    <source>
        <strain evidence="8 9">IFM 68171</strain>
    </source>
</reference>
<keyword evidence="3" id="KW-0862">Zinc</keyword>
<dbReference type="SMART" id="SM00064">
    <property type="entry name" value="FYVE"/>
    <property type="match status" value="1"/>
</dbReference>
<evidence type="ECO:0000256" key="3">
    <source>
        <dbReference type="ARBA" id="ARBA00022833"/>
    </source>
</evidence>
<organism evidence="8 9">
    <name type="scientific">Madurella fahalii</name>
    <dbReference type="NCBI Taxonomy" id="1157608"/>
    <lineage>
        <taxon>Eukaryota</taxon>
        <taxon>Fungi</taxon>
        <taxon>Dikarya</taxon>
        <taxon>Ascomycota</taxon>
        <taxon>Pezizomycotina</taxon>
        <taxon>Sordariomycetes</taxon>
        <taxon>Sordariomycetidae</taxon>
        <taxon>Sordariales</taxon>
        <taxon>Sordariales incertae sedis</taxon>
        <taxon>Madurella</taxon>
    </lineage>
</organism>
<sequence length="629" mass="67589">MATRDGAGPSLPPDAPIHSSSASPSSSFNGGGHNDRLTTQHAAVCRWRTTRYHDQECSRYFDCPSHVVERALSDHEQDELEDEHHEEGNMGSENAEDGPDPGAVSPLSGDEAQSEDHRSTRSPSPDLPDTRLHGTSTSTGREEERPHDTRGRPVQRANSADRPIILIDRSPVLSSSRVESEPQAANGSRGESGGSREPTLPSPGTIPRSSRATAGLQAAGPTAPAAASPTASTPGPSAPLSTGTERGGPSEFVLPRWQPDAEVTYCPICHTQFSIFVRKHHCRKCGRVVCNSCSPHRITIPYQYIVQPPGAPRHMAQRPISLLDSQTWYPDFGGGERVRLCNPCVPDPNTAPPQTQTAQPMAHGNLGPTLQSDNNPVFNRWSLYFGTGPANDSHGRSRSVTMQPGAPSSTRSSGLAYAQNTESRILSGTPPAYYHPPAPSQAHHLYPGMAARYRSLLDVGNAAGPSASSSSSSAGPSSPSPAVNRRLPPIPVPQPQIAEEDECPVCHRELPPRTLANFETLRESHINTCITSHSRYGGGGGGLSTGGTDGGESPLPPMPPRRTGMFPYTATEKDCVDSAECTICLEEFEVGVAMARLECLCRFHRRCIAAWWERHPGRCPMHQHDGFGY</sequence>
<feature type="region of interest" description="Disordered" evidence="5">
    <location>
        <begin position="461"/>
        <end position="496"/>
    </location>
</feature>
<evidence type="ECO:0000256" key="5">
    <source>
        <dbReference type="SAM" id="MobiDB-lite"/>
    </source>
</evidence>
<keyword evidence="1" id="KW-0479">Metal-binding</keyword>
<dbReference type="InterPro" id="IPR000306">
    <property type="entry name" value="Znf_FYVE"/>
</dbReference>
<evidence type="ECO:0000256" key="1">
    <source>
        <dbReference type="ARBA" id="ARBA00022723"/>
    </source>
</evidence>